<name>A0A1I7U501_9PELO</name>
<organism evidence="1 2">
    <name type="scientific">Caenorhabditis tropicalis</name>
    <dbReference type="NCBI Taxonomy" id="1561998"/>
    <lineage>
        <taxon>Eukaryota</taxon>
        <taxon>Metazoa</taxon>
        <taxon>Ecdysozoa</taxon>
        <taxon>Nematoda</taxon>
        <taxon>Chromadorea</taxon>
        <taxon>Rhabditida</taxon>
        <taxon>Rhabditina</taxon>
        <taxon>Rhabditomorpha</taxon>
        <taxon>Rhabditoidea</taxon>
        <taxon>Rhabditidae</taxon>
        <taxon>Peloderinae</taxon>
        <taxon>Caenorhabditis</taxon>
    </lineage>
</organism>
<reference evidence="2" key="1">
    <citation type="submission" date="2016-11" db="UniProtKB">
        <authorList>
            <consortium name="WormBaseParasite"/>
        </authorList>
    </citation>
    <scope>IDENTIFICATION</scope>
</reference>
<dbReference type="eggNOG" id="ENOG502SFEF">
    <property type="taxonomic scope" value="Eukaryota"/>
</dbReference>
<evidence type="ECO:0000313" key="2">
    <source>
        <dbReference type="WBParaSite" id="Csp11.Scaffold629.g14911.t1"/>
    </source>
</evidence>
<keyword evidence="1" id="KW-1185">Reference proteome</keyword>
<accession>A0A1I7U501</accession>
<protein>
    <submittedName>
        <fullName evidence="2">DUF1738 domain-containing protein</fullName>
    </submittedName>
</protein>
<dbReference type="WBParaSite" id="Csp11.Scaffold629.g14911.t1">
    <property type="protein sequence ID" value="Csp11.Scaffold629.g14911.t1"/>
    <property type="gene ID" value="Csp11.Scaffold629.g14911"/>
</dbReference>
<evidence type="ECO:0000313" key="1">
    <source>
        <dbReference type="Proteomes" id="UP000095282"/>
    </source>
</evidence>
<sequence length="312" mass="36564">MSDLKEEKRQAKEQDKNFVDYRIQEVLHKIKPRTKAFNLQKFDDTFPRPAKNKSNMEFGELMHKYLTMRPDGRFATWQGKPAKKKKAQASEKKTGLMKKMQLIPTKTPKEAPVTPTKKVNKNYDLAVKKALIQQADVEDDELDQRRLTEARQYLGKDELDQKVKYNLNAIVENKPFWLVGDPVVPEDEEEAYVDAEMLTNYVSNPGTTQFIYNEEERKQFFIWGPIPQLFNEMQHFANKKLIIGNTLKSIIESTADRKGIPKERVDKGHKPILKWNKKTRTIEYVMESVPLEKTAIYEGKLQWIFKVPEKKE</sequence>
<dbReference type="AlphaFoldDB" id="A0A1I7U501"/>
<proteinExistence type="predicted"/>
<dbReference type="Proteomes" id="UP000095282">
    <property type="component" value="Unplaced"/>
</dbReference>